<keyword evidence="2" id="KW-1185">Reference proteome</keyword>
<dbReference type="RefSeq" id="WP_209984757.1">
    <property type="nucleotide sequence ID" value="NZ_JAGINO010000015.1"/>
</dbReference>
<proteinExistence type="predicted"/>
<organism evidence="1 2">
    <name type="scientific">Azospirillum picis</name>
    <dbReference type="NCBI Taxonomy" id="488438"/>
    <lineage>
        <taxon>Bacteria</taxon>
        <taxon>Pseudomonadati</taxon>
        <taxon>Pseudomonadota</taxon>
        <taxon>Alphaproteobacteria</taxon>
        <taxon>Rhodospirillales</taxon>
        <taxon>Azospirillaceae</taxon>
        <taxon>Azospirillum</taxon>
    </lineage>
</organism>
<comment type="caution">
    <text evidence="1">The sequence shown here is derived from an EMBL/GenBank/DDBJ whole genome shotgun (WGS) entry which is preliminary data.</text>
</comment>
<accession>A0ABU0MN59</accession>
<name>A0ABU0MN59_9PROT</name>
<gene>
    <name evidence="1" type="ORF">QO018_003784</name>
</gene>
<evidence type="ECO:0000313" key="1">
    <source>
        <dbReference type="EMBL" id="MDQ0534907.1"/>
    </source>
</evidence>
<protein>
    <recommendedName>
        <fullName evidence="3">Phosphatidate cytidylyltransferase</fullName>
    </recommendedName>
</protein>
<evidence type="ECO:0000313" key="2">
    <source>
        <dbReference type="Proteomes" id="UP001244552"/>
    </source>
</evidence>
<dbReference type="EMBL" id="JAUSVU010000014">
    <property type="protein sequence ID" value="MDQ0534907.1"/>
    <property type="molecule type" value="Genomic_DNA"/>
</dbReference>
<reference evidence="1 2" key="1">
    <citation type="submission" date="2023-07" db="EMBL/GenBank/DDBJ databases">
        <title>Genomic Encyclopedia of Type Strains, Phase IV (KMG-IV): sequencing the most valuable type-strain genomes for metagenomic binning, comparative biology and taxonomic classification.</title>
        <authorList>
            <person name="Goeker M."/>
        </authorList>
    </citation>
    <scope>NUCLEOTIDE SEQUENCE [LARGE SCALE GENOMIC DNA]</scope>
    <source>
        <strain evidence="1 2">DSM 19922</strain>
    </source>
</reference>
<sequence length="324" mass="36258">MTDHLPEAPQPAQPFSNPFLAAIDEGLGRPVSAEARRLTDAILARHRGSVAAVLFYGSCLRSADPEGILDVYVLTTSLRGFHRRLWPSLFNALLPPNVSYLEVPGENGRMIRAKVAVMGLGAFARAMRPDGLDTTLWARFCQPAALIHADDRTVRGQVVEALADAMATAAGWAVRLGPETGTPADYWTTLFRHTYGAELRVESRNRPELIYGWAAGRYDELLRPALARAGIVVEDEDDGCLRPLVADRSAVLRRWRMRRRFGKPLNVLRLVKAAFTFENGVDYLLWKLERHSGRRLQLTGWQRRHPVLAAPGVLFRLYRDGTLR</sequence>
<dbReference type="Proteomes" id="UP001244552">
    <property type="component" value="Unassembled WGS sequence"/>
</dbReference>
<evidence type="ECO:0008006" key="3">
    <source>
        <dbReference type="Google" id="ProtNLM"/>
    </source>
</evidence>